<comment type="caution">
    <text evidence="1">The sequence shown here is derived from an EMBL/GenBank/DDBJ whole genome shotgun (WGS) entry which is preliminary data.</text>
</comment>
<evidence type="ECO:0008006" key="3">
    <source>
        <dbReference type="Google" id="ProtNLM"/>
    </source>
</evidence>
<dbReference type="AlphaFoldDB" id="A0A2W5KRZ8"/>
<proteinExistence type="predicted"/>
<protein>
    <recommendedName>
        <fullName evidence="3">Sulfotransferase family protein</fullName>
    </recommendedName>
</protein>
<dbReference type="GO" id="GO:0008146">
    <property type="term" value="F:sulfotransferase activity"/>
    <property type="evidence" value="ECO:0007669"/>
    <property type="project" value="InterPro"/>
</dbReference>
<organism evidence="1 2">
    <name type="scientific">Ancylobacter novellus</name>
    <name type="common">Thiobacillus novellus</name>
    <dbReference type="NCBI Taxonomy" id="921"/>
    <lineage>
        <taxon>Bacteria</taxon>
        <taxon>Pseudomonadati</taxon>
        <taxon>Pseudomonadota</taxon>
        <taxon>Alphaproteobacteria</taxon>
        <taxon>Hyphomicrobiales</taxon>
        <taxon>Xanthobacteraceae</taxon>
        <taxon>Ancylobacter</taxon>
    </lineage>
</organism>
<sequence>MILSYRHKFTFLHSPKSGGSSIKLGFAPHLGPRDILLGARSEREGGRVRPNLRARLDAASTLTPGGVLAAVGLRSHRKLISRQQRAYARHFGASVDHPSAERLRFFDRRSWDRNFKFSFVRNPYERTVSMYLFLTRGDEERRPSFGVFLERLIEGGGRHARWRRLVDQWEIHAIADRVAVDYVGRHETFERDIAVICGEIGLPWSAPARAKAARPYDFRDFYDARTRKTVARLCEREIDYFGYCF</sequence>
<evidence type="ECO:0000313" key="1">
    <source>
        <dbReference type="EMBL" id="PZQ18889.1"/>
    </source>
</evidence>
<reference evidence="1 2" key="1">
    <citation type="submission" date="2017-08" db="EMBL/GenBank/DDBJ databases">
        <title>Infants hospitalized years apart are colonized by the same room-sourced microbial strains.</title>
        <authorList>
            <person name="Brooks B."/>
            <person name="Olm M.R."/>
            <person name="Firek B.A."/>
            <person name="Baker R."/>
            <person name="Thomas B.C."/>
            <person name="Morowitz M.J."/>
            <person name="Banfield J.F."/>
        </authorList>
    </citation>
    <scope>NUCLEOTIDE SEQUENCE [LARGE SCALE GENOMIC DNA]</scope>
    <source>
        <strain evidence="1">S2_005_003_R2_43</strain>
    </source>
</reference>
<dbReference type="Proteomes" id="UP000249577">
    <property type="component" value="Unassembled WGS sequence"/>
</dbReference>
<dbReference type="Gene3D" id="3.40.50.300">
    <property type="entry name" value="P-loop containing nucleotide triphosphate hydrolases"/>
    <property type="match status" value="1"/>
</dbReference>
<dbReference type="InterPro" id="IPR005331">
    <property type="entry name" value="Sulfotransferase"/>
</dbReference>
<dbReference type="Pfam" id="PF03567">
    <property type="entry name" value="Sulfotransfer_2"/>
    <property type="match status" value="1"/>
</dbReference>
<gene>
    <name evidence="1" type="ORF">DI565_00315</name>
</gene>
<dbReference type="GO" id="GO:0016020">
    <property type="term" value="C:membrane"/>
    <property type="evidence" value="ECO:0007669"/>
    <property type="project" value="InterPro"/>
</dbReference>
<accession>A0A2W5KRZ8</accession>
<dbReference type="InterPro" id="IPR027417">
    <property type="entry name" value="P-loop_NTPase"/>
</dbReference>
<dbReference type="SUPFAM" id="SSF52540">
    <property type="entry name" value="P-loop containing nucleoside triphosphate hydrolases"/>
    <property type="match status" value="1"/>
</dbReference>
<evidence type="ECO:0000313" key="2">
    <source>
        <dbReference type="Proteomes" id="UP000249577"/>
    </source>
</evidence>
<dbReference type="EMBL" id="QFPN01000001">
    <property type="protein sequence ID" value="PZQ18889.1"/>
    <property type="molecule type" value="Genomic_DNA"/>
</dbReference>
<name>A0A2W5KRZ8_ANCNO</name>